<keyword evidence="1" id="KW-0472">Membrane</keyword>
<sequence>MSDGDTSARPSRAAIPRTVGICVAAAAAAWGAFVPAVAVPPPIQDAVAVFAFALALWLTDALPYVVTSVLTIVLSSRAPISQK</sequence>
<dbReference type="AlphaFoldDB" id="A0A830GFN8"/>
<name>A0A830GFN8_9EURY</name>
<protein>
    <submittedName>
        <fullName evidence="2">Uncharacterized protein</fullName>
    </submittedName>
</protein>
<organism evidence="2 3">
    <name type="scientific">Halarchaeum nitratireducens</name>
    <dbReference type="NCBI Taxonomy" id="489913"/>
    <lineage>
        <taxon>Archaea</taxon>
        <taxon>Methanobacteriati</taxon>
        <taxon>Methanobacteriota</taxon>
        <taxon>Stenosarchaea group</taxon>
        <taxon>Halobacteria</taxon>
        <taxon>Halobacteriales</taxon>
        <taxon>Halobacteriaceae</taxon>
    </lineage>
</organism>
<proteinExistence type="predicted"/>
<reference evidence="2 3" key="1">
    <citation type="journal article" date="2019" name="Int. J. Syst. Evol. Microbiol.">
        <title>The Global Catalogue of Microorganisms (GCM) 10K type strain sequencing project: providing services to taxonomists for standard genome sequencing and annotation.</title>
        <authorList>
            <consortium name="The Broad Institute Genomics Platform"/>
            <consortium name="The Broad Institute Genome Sequencing Center for Infectious Disease"/>
            <person name="Wu L."/>
            <person name="Ma J."/>
        </authorList>
    </citation>
    <scope>NUCLEOTIDE SEQUENCE [LARGE SCALE GENOMIC DNA]</scope>
    <source>
        <strain evidence="2 3">JCM 16331</strain>
    </source>
</reference>
<dbReference type="EMBL" id="BMOQ01000008">
    <property type="protein sequence ID" value="GGN24201.1"/>
    <property type="molecule type" value="Genomic_DNA"/>
</dbReference>
<keyword evidence="1" id="KW-1133">Transmembrane helix</keyword>
<feature type="transmembrane region" description="Helical" evidence="1">
    <location>
        <begin position="46"/>
        <end position="74"/>
    </location>
</feature>
<keyword evidence="3" id="KW-1185">Reference proteome</keyword>
<evidence type="ECO:0000313" key="2">
    <source>
        <dbReference type="EMBL" id="GGN24201.1"/>
    </source>
</evidence>
<comment type="caution">
    <text evidence="2">The sequence shown here is derived from an EMBL/GenBank/DDBJ whole genome shotgun (WGS) entry which is preliminary data.</text>
</comment>
<dbReference type="Proteomes" id="UP000608850">
    <property type="component" value="Unassembled WGS sequence"/>
</dbReference>
<keyword evidence="1" id="KW-0812">Transmembrane</keyword>
<feature type="transmembrane region" description="Helical" evidence="1">
    <location>
        <begin position="21"/>
        <end position="40"/>
    </location>
</feature>
<evidence type="ECO:0000256" key="1">
    <source>
        <dbReference type="SAM" id="Phobius"/>
    </source>
</evidence>
<dbReference type="RefSeq" id="WP_188879704.1">
    <property type="nucleotide sequence ID" value="NZ_BMOQ01000008.1"/>
</dbReference>
<gene>
    <name evidence="2" type="ORF">GCM10009021_27450</name>
</gene>
<evidence type="ECO:0000313" key="3">
    <source>
        <dbReference type="Proteomes" id="UP000608850"/>
    </source>
</evidence>
<accession>A0A830GFN8</accession>